<dbReference type="Proteomes" id="UP000199437">
    <property type="component" value="Unassembled WGS sequence"/>
</dbReference>
<dbReference type="OrthoDB" id="195456at2"/>
<dbReference type="GeneID" id="99987182"/>
<dbReference type="InterPro" id="IPR021314">
    <property type="entry name" value="DUF2911"/>
</dbReference>
<evidence type="ECO:0000313" key="1">
    <source>
        <dbReference type="EMBL" id="SEW28610.1"/>
    </source>
</evidence>
<organism evidence="1 2">
    <name type="scientific">Roseivirga pacifica</name>
    <dbReference type="NCBI Taxonomy" id="1267423"/>
    <lineage>
        <taxon>Bacteria</taxon>
        <taxon>Pseudomonadati</taxon>
        <taxon>Bacteroidota</taxon>
        <taxon>Cytophagia</taxon>
        <taxon>Cytophagales</taxon>
        <taxon>Roseivirgaceae</taxon>
        <taxon>Roseivirga</taxon>
    </lineage>
</organism>
<evidence type="ECO:0008006" key="3">
    <source>
        <dbReference type="Google" id="ProtNLM"/>
    </source>
</evidence>
<proteinExistence type="predicted"/>
<protein>
    <recommendedName>
        <fullName evidence="3">DUF2911 domain-containing protein</fullName>
    </recommendedName>
</protein>
<dbReference type="STRING" id="1267423.SAMN05216290_2487"/>
<sequence>MSVLGRVLLMNVLLLLACINLQAQVNIPRISPDAKLEQMIGLTKVEVKYSRPSKRGRQILGEIIPYDRIWRVGANESTKVSFSTDVVVAGNPLKAGTYALYAFPHQDNWEVVFHQDTTHWGDGRDAYNPEMDALRFTVQPKALNDLVETFRIDFQGFTHTSATMVWQWEHFQIDFRISVDTDPMVMDDIHYQIDHNPTAVTYYEAAKYMQERNKKHGMALTWLEEAERLEGPKYYIYRVRALVLGQMHWYKEAIAAAEVSAKLAEEEGKDEFVRLAEGYIEEWQKLIQH</sequence>
<name>A0A1I0QN07_9BACT</name>
<accession>A0A1I0QN07</accession>
<keyword evidence="2" id="KW-1185">Reference proteome</keyword>
<dbReference type="AlphaFoldDB" id="A0A1I0QN07"/>
<evidence type="ECO:0000313" key="2">
    <source>
        <dbReference type="Proteomes" id="UP000199437"/>
    </source>
</evidence>
<gene>
    <name evidence="1" type="ORF">SAMN05216290_2487</name>
</gene>
<dbReference type="Pfam" id="PF11138">
    <property type="entry name" value="DUF2911"/>
    <property type="match status" value="1"/>
</dbReference>
<reference evidence="2" key="1">
    <citation type="submission" date="2016-10" db="EMBL/GenBank/DDBJ databases">
        <authorList>
            <person name="Varghese N."/>
            <person name="Submissions S."/>
        </authorList>
    </citation>
    <scope>NUCLEOTIDE SEQUENCE [LARGE SCALE GENOMIC DNA]</scope>
    <source>
        <strain evidence="2">CGMCC 1.12402</strain>
    </source>
</reference>
<dbReference type="PROSITE" id="PS51257">
    <property type="entry name" value="PROKAR_LIPOPROTEIN"/>
    <property type="match status" value="1"/>
</dbReference>
<dbReference type="EMBL" id="FOIR01000002">
    <property type="protein sequence ID" value="SEW28610.1"/>
    <property type="molecule type" value="Genomic_DNA"/>
</dbReference>
<dbReference type="RefSeq" id="WP_090258894.1">
    <property type="nucleotide sequence ID" value="NZ_FOIR01000002.1"/>
</dbReference>